<name>A0A1D1VPX7_RAMVA</name>
<sequence>MSATHGINAQIQEKLPTLITIIFGCRMAERYTCNNIRCVHEKINANGQIPRRKQAKLTSGYSFTFTNYQHDLNCRRETSLVWSMQWEPHSHTQTWAKMRTEYSSVALCKPKF</sequence>
<evidence type="ECO:0000313" key="1">
    <source>
        <dbReference type="EMBL" id="GAV02233.1"/>
    </source>
</evidence>
<protein>
    <submittedName>
        <fullName evidence="1">Uncharacterized protein</fullName>
    </submittedName>
</protein>
<proteinExistence type="predicted"/>
<dbReference type="AlphaFoldDB" id="A0A1D1VPX7"/>
<organism evidence="1 2">
    <name type="scientific">Ramazzottius varieornatus</name>
    <name type="common">Water bear</name>
    <name type="synonym">Tardigrade</name>
    <dbReference type="NCBI Taxonomy" id="947166"/>
    <lineage>
        <taxon>Eukaryota</taxon>
        <taxon>Metazoa</taxon>
        <taxon>Ecdysozoa</taxon>
        <taxon>Tardigrada</taxon>
        <taxon>Eutardigrada</taxon>
        <taxon>Parachela</taxon>
        <taxon>Hypsibioidea</taxon>
        <taxon>Ramazzottiidae</taxon>
        <taxon>Ramazzottius</taxon>
    </lineage>
</organism>
<keyword evidence="2" id="KW-1185">Reference proteome</keyword>
<dbReference type="Proteomes" id="UP000186922">
    <property type="component" value="Unassembled WGS sequence"/>
</dbReference>
<comment type="caution">
    <text evidence="1">The sequence shown here is derived from an EMBL/GenBank/DDBJ whole genome shotgun (WGS) entry which is preliminary data.</text>
</comment>
<reference evidence="1 2" key="1">
    <citation type="journal article" date="2016" name="Nat. Commun.">
        <title>Extremotolerant tardigrade genome and improved radiotolerance of human cultured cells by tardigrade-unique protein.</title>
        <authorList>
            <person name="Hashimoto T."/>
            <person name="Horikawa D.D."/>
            <person name="Saito Y."/>
            <person name="Kuwahara H."/>
            <person name="Kozuka-Hata H."/>
            <person name="Shin-I T."/>
            <person name="Minakuchi Y."/>
            <person name="Ohishi K."/>
            <person name="Motoyama A."/>
            <person name="Aizu T."/>
            <person name="Enomoto A."/>
            <person name="Kondo K."/>
            <person name="Tanaka S."/>
            <person name="Hara Y."/>
            <person name="Koshikawa S."/>
            <person name="Sagara H."/>
            <person name="Miura T."/>
            <person name="Yokobori S."/>
            <person name="Miyagawa K."/>
            <person name="Suzuki Y."/>
            <person name="Kubo T."/>
            <person name="Oyama M."/>
            <person name="Kohara Y."/>
            <person name="Fujiyama A."/>
            <person name="Arakawa K."/>
            <person name="Katayama T."/>
            <person name="Toyoda A."/>
            <person name="Kunieda T."/>
        </authorList>
    </citation>
    <scope>NUCLEOTIDE SEQUENCE [LARGE SCALE GENOMIC DNA]</scope>
    <source>
        <strain evidence="1 2">YOKOZUNA-1</strain>
    </source>
</reference>
<evidence type="ECO:0000313" key="2">
    <source>
        <dbReference type="Proteomes" id="UP000186922"/>
    </source>
</evidence>
<dbReference type="EMBL" id="BDGG01000008">
    <property type="protein sequence ID" value="GAV02233.1"/>
    <property type="molecule type" value="Genomic_DNA"/>
</dbReference>
<gene>
    <name evidence="1" type="primary">RvY_12825-1</name>
    <name evidence="1" type="synonym">RvY_12825.1</name>
    <name evidence="1" type="ORF">RvY_12825</name>
</gene>
<accession>A0A1D1VPX7</accession>